<feature type="transmembrane region" description="Helical" evidence="5">
    <location>
        <begin position="59"/>
        <end position="79"/>
    </location>
</feature>
<accession>E2SEW9</accession>
<keyword evidence="7" id="KW-1185">Reference proteome</keyword>
<sequence>MTTRPLPRDLHPGAWWIWALGLAAAASFTLNPFLLLLIIAVAALTVMARRSDAPWALSFRFYVYFGLFIVVIRVLYRIVLGGGGMPDDVVLFTLPSVPLPEAARGIELLGPFTLPELLGALYDGLRLAAMVICVGAANALANPKRLLKSVPPALYEVGTAIVVALSVFPQLAESVQRVHRARKLRGDPGKGVGALRRIVVPVLEDALERSLTLAAGMDARGYGRSGDATAHERLRTGVLMLLGLFGLCIGAYAYLDGTAPRYLAGPMLAAGVVLAGLALWSAGQRVQRTRYRPDRWRRAEIGTALAGIAAAVGVDRAVDLDPYGVFPGLTSVPTVPVVAVLAVLVAALPALITPEPAKALSAEPEREPEVVR</sequence>
<evidence type="ECO:0000256" key="1">
    <source>
        <dbReference type="ARBA" id="ARBA00004141"/>
    </source>
</evidence>
<dbReference type="GO" id="GO:0005886">
    <property type="term" value="C:plasma membrane"/>
    <property type="evidence" value="ECO:0007669"/>
    <property type="project" value="TreeGrafter"/>
</dbReference>
<dbReference type="AlphaFoldDB" id="E2SEW9"/>
<comment type="caution">
    <text evidence="6">The sequence shown here is derived from an EMBL/GenBank/DDBJ whole genome shotgun (WGS) entry which is preliminary data.</text>
</comment>
<keyword evidence="2 5" id="KW-0812">Transmembrane</keyword>
<keyword evidence="4 5" id="KW-0472">Membrane</keyword>
<reference evidence="6" key="1">
    <citation type="submission" date="2010-08" db="EMBL/GenBank/DDBJ databases">
        <authorList>
            <person name="Muzny D."/>
            <person name="Qin X."/>
            <person name="Buhay C."/>
            <person name="Dugan-Rocha S."/>
            <person name="Ding Y."/>
            <person name="Chen G."/>
            <person name="Hawes A."/>
            <person name="Holder M."/>
            <person name="Jhangiani S."/>
            <person name="Johnson A."/>
            <person name="Khan Z."/>
            <person name="Li Z."/>
            <person name="Liu W."/>
            <person name="Liu X."/>
            <person name="Perez L."/>
            <person name="Shen H."/>
            <person name="Wang Q."/>
            <person name="Watt J."/>
            <person name="Xi L."/>
            <person name="Xin Y."/>
            <person name="Zhou J."/>
            <person name="Deng J."/>
            <person name="Jiang H."/>
            <person name="Liu Y."/>
            <person name="Qu J."/>
            <person name="Song X.-Z."/>
            <person name="Zhang L."/>
            <person name="Villasana D."/>
            <person name="Johnson A."/>
            <person name="Liu J."/>
            <person name="Liyanage D."/>
            <person name="Lorensuhewa L."/>
            <person name="Robinson T."/>
            <person name="Song A."/>
            <person name="Song B.-B."/>
            <person name="Dinh H."/>
            <person name="Thornton R."/>
            <person name="Coyle M."/>
            <person name="Francisco L."/>
            <person name="Jackson L."/>
            <person name="Javaid M."/>
            <person name="Korchina V."/>
            <person name="Kovar C."/>
            <person name="Mata R."/>
            <person name="Mathew T."/>
            <person name="Ngo R."/>
            <person name="Nguyen L."/>
            <person name="Nguyen N."/>
            <person name="Okwuonu G."/>
            <person name="Ongeri F."/>
            <person name="Pham C."/>
            <person name="Simmons D."/>
            <person name="Wilczek-Boney K."/>
            <person name="Hale W."/>
            <person name="Jakkamsetti A."/>
            <person name="Pham P."/>
            <person name="Ruth R."/>
            <person name="San Lucas F."/>
            <person name="Warren J."/>
            <person name="Zhang J."/>
            <person name="Zhao Z."/>
            <person name="Zhou C."/>
            <person name="Zhu D."/>
            <person name="Lee S."/>
            <person name="Bess C."/>
            <person name="Blankenburg K."/>
            <person name="Forbes L."/>
            <person name="Fu Q."/>
            <person name="Gubbala S."/>
            <person name="Hirani K."/>
            <person name="Jayaseelan J.C."/>
            <person name="Lara F."/>
            <person name="Munidasa M."/>
            <person name="Palculict T."/>
            <person name="Patil S."/>
            <person name="Pu L.-L."/>
            <person name="Saada N."/>
            <person name="Tang L."/>
            <person name="Weissenberger G."/>
            <person name="Zhu Y."/>
            <person name="Hemphill L."/>
            <person name="Shang Y."/>
            <person name="Youmans B."/>
            <person name="Ayvaz T."/>
            <person name="Ross M."/>
            <person name="Santibanez J."/>
            <person name="Aqrawi P."/>
            <person name="Gross S."/>
            <person name="Joshi V."/>
            <person name="Fowler G."/>
            <person name="Nazareth L."/>
            <person name="Reid J."/>
            <person name="Worley K."/>
            <person name="Petrosino J."/>
            <person name="Highlander S."/>
            <person name="Gibbs R."/>
        </authorList>
    </citation>
    <scope>NUCLEOTIDE SEQUENCE [LARGE SCALE GENOMIC DNA]</scope>
    <source>
        <strain evidence="6">DSM 15272</strain>
    </source>
</reference>
<feature type="transmembrane region" description="Helical" evidence="5">
    <location>
        <begin position="261"/>
        <end position="280"/>
    </location>
</feature>
<dbReference type="HOGENOM" id="CLU_033425_0_0_11"/>
<dbReference type="eggNOG" id="COG0619">
    <property type="taxonomic scope" value="Bacteria"/>
</dbReference>
<dbReference type="Proteomes" id="UP000003111">
    <property type="component" value="Unassembled WGS sequence"/>
</dbReference>
<dbReference type="PANTHER" id="PTHR33514:SF15">
    <property type="entry name" value="COBALT TRANSPORT PROTEIN"/>
    <property type="match status" value="1"/>
</dbReference>
<proteinExistence type="predicted"/>
<evidence type="ECO:0000313" key="6">
    <source>
        <dbReference type="EMBL" id="EFQ82213.1"/>
    </source>
</evidence>
<evidence type="ECO:0000256" key="3">
    <source>
        <dbReference type="ARBA" id="ARBA00022989"/>
    </source>
</evidence>
<feature type="transmembrane region" description="Helical" evidence="5">
    <location>
        <begin position="330"/>
        <end position="352"/>
    </location>
</feature>
<dbReference type="CDD" id="cd16914">
    <property type="entry name" value="EcfT"/>
    <property type="match status" value="1"/>
</dbReference>
<gene>
    <name evidence="6" type="ORF">HMPREF0063_12578</name>
</gene>
<name>E2SEW9_9ACTN</name>
<feature type="transmembrane region" description="Helical" evidence="5">
    <location>
        <begin position="301"/>
        <end position="318"/>
    </location>
</feature>
<organism evidence="6 7">
    <name type="scientific">Aeromicrobium marinum DSM 15272</name>
    <dbReference type="NCBI Taxonomy" id="585531"/>
    <lineage>
        <taxon>Bacteria</taxon>
        <taxon>Bacillati</taxon>
        <taxon>Actinomycetota</taxon>
        <taxon>Actinomycetes</taxon>
        <taxon>Propionibacteriales</taxon>
        <taxon>Nocardioidaceae</taxon>
        <taxon>Aeromicrobium</taxon>
    </lineage>
</organism>
<keyword evidence="3 5" id="KW-1133">Transmembrane helix</keyword>
<protein>
    <submittedName>
        <fullName evidence="6">Cobalt transport protein</fullName>
    </submittedName>
</protein>
<dbReference type="RefSeq" id="WP_007079576.1">
    <property type="nucleotide sequence ID" value="NZ_CM001024.1"/>
</dbReference>
<feature type="transmembrane region" description="Helical" evidence="5">
    <location>
        <begin position="234"/>
        <end position="255"/>
    </location>
</feature>
<dbReference type="OrthoDB" id="5187293at2"/>
<evidence type="ECO:0000256" key="4">
    <source>
        <dbReference type="ARBA" id="ARBA00023136"/>
    </source>
</evidence>
<evidence type="ECO:0000313" key="7">
    <source>
        <dbReference type="Proteomes" id="UP000003111"/>
    </source>
</evidence>
<feature type="transmembrane region" description="Helical" evidence="5">
    <location>
        <begin position="15"/>
        <end position="47"/>
    </location>
</feature>
<dbReference type="EMBL" id="ACLF03000010">
    <property type="protein sequence ID" value="EFQ82213.1"/>
    <property type="molecule type" value="Genomic_DNA"/>
</dbReference>
<dbReference type="Pfam" id="PF02361">
    <property type="entry name" value="CbiQ"/>
    <property type="match status" value="1"/>
</dbReference>
<dbReference type="PANTHER" id="PTHR33514">
    <property type="entry name" value="PROTEIN ABCI12, CHLOROPLASTIC"/>
    <property type="match status" value="1"/>
</dbReference>
<evidence type="ECO:0000256" key="2">
    <source>
        <dbReference type="ARBA" id="ARBA00022692"/>
    </source>
</evidence>
<evidence type="ECO:0000256" key="5">
    <source>
        <dbReference type="SAM" id="Phobius"/>
    </source>
</evidence>
<dbReference type="STRING" id="585531.HMPREF0063_12578"/>
<dbReference type="InterPro" id="IPR003339">
    <property type="entry name" value="ABC/ECF_trnsptr_transmembrane"/>
</dbReference>
<comment type="subcellular location">
    <subcellularLocation>
        <location evidence="1">Membrane</location>
        <topology evidence="1">Multi-pass membrane protein</topology>
    </subcellularLocation>
</comment>